<dbReference type="InterPro" id="IPR008995">
    <property type="entry name" value="Mo/tungstate-bd_C_term_dom"/>
</dbReference>
<dbReference type="SUPFAM" id="SSF50331">
    <property type="entry name" value="MOP-like"/>
    <property type="match status" value="1"/>
</dbReference>
<comment type="caution">
    <text evidence="4">The sequence shown here is derived from an EMBL/GenBank/DDBJ whole genome shotgun (WGS) entry which is preliminary data.</text>
</comment>
<dbReference type="InterPro" id="IPR005116">
    <property type="entry name" value="Transp-assoc_OB_typ1"/>
</dbReference>
<evidence type="ECO:0000256" key="1">
    <source>
        <dbReference type="ARBA" id="ARBA00022505"/>
    </source>
</evidence>
<evidence type="ECO:0000313" key="4">
    <source>
        <dbReference type="EMBL" id="MFD2788979.1"/>
    </source>
</evidence>
<keyword evidence="5" id="KW-1185">Reference proteome</keyword>
<protein>
    <submittedName>
        <fullName evidence="4">Molybdopterin-binding protein</fullName>
    </submittedName>
</protein>
<dbReference type="Proteomes" id="UP001597532">
    <property type="component" value="Unassembled WGS sequence"/>
</dbReference>
<name>A0ABW5VBE7_9FLAO</name>
<feature type="domain" description="Mop" evidence="3">
    <location>
        <begin position="68"/>
        <end position="133"/>
    </location>
</feature>
<accession>A0ABW5VBE7</accession>
<dbReference type="PROSITE" id="PS51866">
    <property type="entry name" value="MOP"/>
    <property type="match status" value="1"/>
</dbReference>
<dbReference type="Gene3D" id="2.40.50.100">
    <property type="match status" value="2"/>
</dbReference>
<evidence type="ECO:0000259" key="3">
    <source>
        <dbReference type="PROSITE" id="PS51866"/>
    </source>
</evidence>
<gene>
    <name evidence="4" type="ORF">ACFS1K_04320</name>
</gene>
<evidence type="ECO:0000313" key="5">
    <source>
        <dbReference type="Proteomes" id="UP001597532"/>
    </source>
</evidence>
<keyword evidence="1 2" id="KW-0500">Molybdenum</keyword>
<proteinExistence type="predicted"/>
<dbReference type="Pfam" id="PF03459">
    <property type="entry name" value="TOBE"/>
    <property type="match status" value="1"/>
</dbReference>
<evidence type="ECO:0000256" key="2">
    <source>
        <dbReference type="PROSITE-ProRule" id="PRU01213"/>
    </source>
</evidence>
<dbReference type="InterPro" id="IPR004606">
    <property type="entry name" value="Mop_domain"/>
</dbReference>
<organism evidence="4 5">
    <name type="scientific">Arenibacter antarcticus</name>
    <dbReference type="NCBI Taxonomy" id="2040469"/>
    <lineage>
        <taxon>Bacteria</taxon>
        <taxon>Pseudomonadati</taxon>
        <taxon>Bacteroidota</taxon>
        <taxon>Flavobacteriia</taxon>
        <taxon>Flavobacteriales</taxon>
        <taxon>Flavobacteriaceae</taxon>
        <taxon>Arenibacter</taxon>
    </lineage>
</organism>
<dbReference type="EMBL" id="JBHUOK010000008">
    <property type="protein sequence ID" value="MFD2788979.1"/>
    <property type="molecule type" value="Genomic_DNA"/>
</dbReference>
<sequence length="133" mass="14434">MNSFQGNISKIKTKGNLSLVTITLGNQVDWVSVVLDTPSTAPYMILGNEVKVLFKETEVILGIQQRNQISVENCIEGILKSIERGEILSRLVVTTAIGELVAVVGSNSVERLELVANQDVTALVKMNEIILAP</sequence>
<reference evidence="5" key="1">
    <citation type="journal article" date="2019" name="Int. J. Syst. Evol. Microbiol.">
        <title>The Global Catalogue of Microorganisms (GCM) 10K type strain sequencing project: providing services to taxonomists for standard genome sequencing and annotation.</title>
        <authorList>
            <consortium name="The Broad Institute Genomics Platform"/>
            <consortium name="The Broad Institute Genome Sequencing Center for Infectious Disease"/>
            <person name="Wu L."/>
            <person name="Ma J."/>
        </authorList>
    </citation>
    <scope>NUCLEOTIDE SEQUENCE [LARGE SCALE GENOMIC DNA]</scope>
    <source>
        <strain evidence="5">KCTC 52924</strain>
    </source>
</reference>
<dbReference type="RefSeq" id="WP_251809033.1">
    <property type="nucleotide sequence ID" value="NZ_CP166679.1"/>
</dbReference>